<proteinExistence type="inferred from homology"/>
<sequence length="498" mass="55214">MAKSCCSLFLCLLLLHIFLCFVFTQSAPESAIVTQIPGFNGTLPSKHHAGYVKVDESHGKNLYYYFVESEDKPSKDPVVLWLNGGPGCSSFDGFVYEHGPFNFEAAKTEGGLPTLHLNPYSWSKVSSVIYLDSPAGVGFSYSENETDYTTGDIKTASDTHTFLLKWFELYPEFLSNPLFIAGESYAGVYVPTLASEVVKGIDADVKPKLNLKGYLVGNGVTDNKFDGNALIPFVHGMGIISDDLYEELNKECNGTFYISPSVDCSMKLGEVDKVTDDLNIYNILEPCYHGTEAEEIAASIVNLPSSFRKLGETERPFPVRKRMFGRAWPLRAPVKDGIVPTWPQLMSGTNAPPCVNDELANTWLNNDAVRNAIHTAPKSVVSSWDICTGALIYNHDAGSMINYHKNLTSRGYRALIYSGDHDMCVPFTGSEAWTRSVGYKIVDKWRPWTSNDQVAGFTQGYEKNLTFLTVKGSGHTVPEYKPREALDFYKRFLAGLSI</sequence>
<dbReference type="FunFam" id="3.40.50.11320:FF:000002">
    <property type="entry name" value="Carboxypeptidase"/>
    <property type="match status" value="1"/>
</dbReference>
<evidence type="ECO:0000256" key="12">
    <source>
        <dbReference type="RuleBase" id="RU361156"/>
    </source>
</evidence>
<dbReference type="EC" id="3.4.16.-" evidence="12"/>
<evidence type="ECO:0000313" key="13">
    <source>
        <dbReference type="EMBL" id="KAK7350563.1"/>
    </source>
</evidence>
<comment type="similarity">
    <text evidence="2 12">Belongs to the peptidase S10 family.</text>
</comment>
<dbReference type="InterPro" id="IPR018202">
    <property type="entry name" value="Ser_caboxypep_ser_AS"/>
</dbReference>
<dbReference type="GO" id="GO:0016747">
    <property type="term" value="F:acyltransferase activity, transferring groups other than amino-acyl groups"/>
    <property type="evidence" value="ECO:0007669"/>
    <property type="project" value="TreeGrafter"/>
</dbReference>
<name>A0AAN9MEM7_CANGL</name>
<dbReference type="PANTHER" id="PTHR11802">
    <property type="entry name" value="SERINE PROTEASE FAMILY S10 SERINE CARBOXYPEPTIDASE"/>
    <property type="match status" value="1"/>
</dbReference>
<gene>
    <name evidence="13" type="ORF">VNO77_09326</name>
</gene>
<evidence type="ECO:0000256" key="6">
    <source>
        <dbReference type="ARBA" id="ARBA00022729"/>
    </source>
</evidence>
<reference evidence="13 14" key="1">
    <citation type="submission" date="2024-01" db="EMBL/GenBank/DDBJ databases">
        <title>The genomes of 5 underutilized Papilionoideae crops provide insights into root nodulation and disease resistanc.</title>
        <authorList>
            <person name="Jiang F."/>
        </authorList>
    </citation>
    <scope>NUCLEOTIDE SEQUENCE [LARGE SCALE GENOMIC DNA]</scope>
    <source>
        <strain evidence="13">LVBAO_FW01</strain>
        <tissue evidence="13">Leaves</tissue>
    </source>
</reference>
<evidence type="ECO:0000256" key="2">
    <source>
        <dbReference type="ARBA" id="ARBA00009431"/>
    </source>
</evidence>
<dbReference type="InterPro" id="IPR029058">
    <property type="entry name" value="AB_hydrolase_fold"/>
</dbReference>
<dbReference type="FunFam" id="3.40.50.1820:FF:000143">
    <property type="entry name" value="Carboxypeptidase"/>
    <property type="match status" value="1"/>
</dbReference>
<comment type="subcellular location">
    <subcellularLocation>
        <location evidence="1">Secreted</location>
    </subcellularLocation>
</comment>
<comment type="caution">
    <text evidence="13">The sequence shown here is derived from an EMBL/GenBank/DDBJ whole genome shotgun (WGS) entry which is preliminary data.</text>
</comment>
<keyword evidence="5 12" id="KW-0645">Protease</keyword>
<dbReference type="Proteomes" id="UP001367508">
    <property type="component" value="Unassembled WGS sequence"/>
</dbReference>
<dbReference type="PANTHER" id="PTHR11802:SF254">
    <property type="entry name" value="SERINE CARBOXYPEPTIDASE-LIKE 20"/>
    <property type="match status" value="1"/>
</dbReference>
<organism evidence="13 14">
    <name type="scientific">Canavalia gladiata</name>
    <name type="common">Sword bean</name>
    <name type="synonym">Dolichos gladiatus</name>
    <dbReference type="NCBI Taxonomy" id="3824"/>
    <lineage>
        <taxon>Eukaryota</taxon>
        <taxon>Viridiplantae</taxon>
        <taxon>Streptophyta</taxon>
        <taxon>Embryophyta</taxon>
        <taxon>Tracheophyta</taxon>
        <taxon>Spermatophyta</taxon>
        <taxon>Magnoliopsida</taxon>
        <taxon>eudicotyledons</taxon>
        <taxon>Gunneridae</taxon>
        <taxon>Pentapetalae</taxon>
        <taxon>rosids</taxon>
        <taxon>fabids</taxon>
        <taxon>Fabales</taxon>
        <taxon>Fabaceae</taxon>
        <taxon>Papilionoideae</taxon>
        <taxon>50 kb inversion clade</taxon>
        <taxon>NPAAA clade</taxon>
        <taxon>indigoferoid/millettioid clade</taxon>
        <taxon>Phaseoleae</taxon>
        <taxon>Canavalia</taxon>
    </lineage>
</organism>
<dbReference type="GO" id="GO:0005576">
    <property type="term" value="C:extracellular region"/>
    <property type="evidence" value="ECO:0007669"/>
    <property type="project" value="UniProtKB-SubCell"/>
</dbReference>
<keyword evidence="4 12" id="KW-0121">Carboxypeptidase</keyword>
<dbReference type="SUPFAM" id="SSF53474">
    <property type="entry name" value="alpha/beta-Hydrolases"/>
    <property type="match status" value="1"/>
</dbReference>
<dbReference type="GO" id="GO:0004185">
    <property type="term" value="F:serine-type carboxypeptidase activity"/>
    <property type="evidence" value="ECO:0007669"/>
    <property type="project" value="UniProtKB-UniRule"/>
</dbReference>
<evidence type="ECO:0000256" key="1">
    <source>
        <dbReference type="ARBA" id="ARBA00004613"/>
    </source>
</evidence>
<evidence type="ECO:0000256" key="11">
    <source>
        <dbReference type="ARBA" id="ARBA00037399"/>
    </source>
</evidence>
<dbReference type="Gene3D" id="3.40.50.1820">
    <property type="entry name" value="alpha/beta hydrolase"/>
    <property type="match status" value="1"/>
</dbReference>
<keyword evidence="7 12" id="KW-0378">Hydrolase</keyword>
<evidence type="ECO:0000256" key="8">
    <source>
        <dbReference type="ARBA" id="ARBA00023145"/>
    </source>
</evidence>
<evidence type="ECO:0000256" key="10">
    <source>
        <dbReference type="ARBA" id="ARBA00023180"/>
    </source>
</evidence>
<protein>
    <recommendedName>
        <fullName evidence="12">Carboxypeptidase</fullName>
        <ecNumber evidence="12">3.4.16.-</ecNumber>
    </recommendedName>
</protein>
<keyword evidence="8" id="KW-0865">Zymogen</keyword>
<comment type="function">
    <text evidence="11">Probable carboxypeptidase.</text>
</comment>
<dbReference type="FunFam" id="3.40.50.12670:FF:000001">
    <property type="entry name" value="Carboxypeptidase"/>
    <property type="match status" value="1"/>
</dbReference>
<dbReference type="PROSITE" id="PS00560">
    <property type="entry name" value="CARBOXYPEPT_SER_HIS"/>
    <property type="match status" value="1"/>
</dbReference>
<evidence type="ECO:0000256" key="4">
    <source>
        <dbReference type="ARBA" id="ARBA00022645"/>
    </source>
</evidence>
<evidence type="ECO:0000256" key="3">
    <source>
        <dbReference type="ARBA" id="ARBA00022525"/>
    </source>
</evidence>
<dbReference type="InterPro" id="IPR033124">
    <property type="entry name" value="Ser_caboxypep_his_AS"/>
</dbReference>
<keyword evidence="3" id="KW-0964">Secreted</keyword>
<keyword evidence="14" id="KW-1185">Reference proteome</keyword>
<dbReference type="Pfam" id="PF00450">
    <property type="entry name" value="Peptidase_S10"/>
    <property type="match status" value="1"/>
</dbReference>
<dbReference type="AlphaFoldDB" id="A0AAN9MEM7"/>
<dbReference type="InterPro" id="IPR001563">
    <property type="entry name" value="Peptidase_S10"/>
</dbReference>
<dbReference type="GO" id="GO:0006508">
    <property type="term" value="P:proteolysis"/>
    <property type="evidence" value="ECO:0007669"/>
    <property type="project" value="UniProtKB-KW"/>
</dbReference>
<dbReference type="PROSITE" id="PS00131">
    <property type="entry name" value="CARBOXYPEPT_SER_SER"/>
    <property type="match status" value="1"/>
</dbReference>
<dbReference type="PRINTS" id="PR00724">
    <property type="entry name" value="CRBOXYPTASEC"/>
</dbReference>
<feature type="signal peptide" evidence="12">
    <location>
        <begin position="1"/>
        <end position="26"/>
    </location>
</feature>
<dbReference type="GO" id="GO:0019748">
    <property type="term" value="P:secondary metabolic process"/>
    <property type="evidence" value="ECO:0007669"/>
    <property type="project" value="TreeGrafter"/>
</dbReference>
<evidence type="ECO:0000256" key="7">
    <source>
        <dbReference type="ARBA" id="ARBA00022801"/>
    </source>
</evidence>
<keyword evidence="9" id="KW-1015">Disulfide bond</keyword>
<evidence type="ECO:0000256" key="9">
    <source>
        <dbReference type="ARBA" id="ARBA00023157"/>
    </source>
</evidence>
<feature type="chain" id="PRO_5042665585" description="Carboxypeptidase" evidence="12">
    <location>
        <begin position="27"/>
        <end position="498"/>
    </location>
</feature>
<evidence type="ECO:0000313" key="14">
    <source>
        <dbReference type="Proteomes" id="UP001367508"/>
    </source>
</evidence>
<keyword evidence="10" id="KW-0325">Glycoprotein</keyword>
<dbReference type="EMBL" id="JAYMYQ010000002">
    <property type="protein sequence ID" value="KAK7350563.1"/>
    <property type="molecule type" value="Genomic_DNA"/>
</dbReference>
<keyword evidence="6 12" id="KW-0732">Signal</keyword>
<dbReference type="Gene3D" id="3.40.50.12670">
    <property type="match status" value="1"/>
</dbReference>
<evidence type="ECO:0000256" key="5">
    <source>
        <dbReference type="ARBA" id="ARBA00022670"/>
    </source>
</evidence>
<accession>A0AAN9MEM7</accession>